<organism evidence="1 2">
    <name type="scientific">Armillaria novae-zelandiae</name>
    <dbReference type="NCBI Taxonomy" id="153914"/>
    <lineage>
        <taxon>Eukaryota</taxon>
        <taxon>Fungi</taxon>
        <taxon>Dikarya</taxon>
        <taxon>Basidiomycota</taxon>
        <taxon>Agaricomycotina</taxon>
        <taxon>Agaricomycetes</taxon>
        <taxon>Agaricomycetidae</taxon>
        <taxon>Agaricales</taxon>
        <taxon>Marasmiineae</taxon>
        <taxon>Physalacriaceae</taxon>
        <taxon>Armillaria</taxon>
    </lineage>
</organism>
<dbReference type="AlphaFoldDB" id="A0AA39TDU0"/>
<accession>A0AA39TDU0</accession>
<comment type="caution">
    <text evidence="1">The sequence shown here is derived from an EMBL/GenBank/DDBJ whole genome shotgun (WGS) entry which is preliminary data.</text>
</comment>
<name>A0AA39TDU0_9AGAR</name>
<dbReference type="EMBL" id="JAUEPR010000007">
    <property type="protein sequence ID" value="KAK0482291.1"/>
    <property type="molecule type" value="Genomic_DNA"/>
</dbReference>
<keyword evidence="2" id="KW-1185">Reference proteome</keyword>
<dbReference type="Proteomes" id="UP001175227">
    <property type="component" value="Unassembled WGS sequence"/>
</dbReference>
<evidence type="ECO:0000313" key="2">
    <source>
        <dbReference type="Proteomes" id="UP001175227"/>
    </source>
</evidence>
<sequence length="156" mass="16853">MSQNYTIQARDTRYYVTSSQCDVDGQIVATADGSGGTVPQGATLTFNKAVNPNGGVTGVTVKGINGLYIALDPIVDSFRPEIPQNATTDHKLVWSTKPTNWQVDPTATPFNGYYVIIPEGLDLFWFTDKNIGPIVQVKSGGQLAGTENQWTLAKVE</sequence>
<evidence type="ECO:0000313" key="1">
    <source>
        <dbReference type="EMBL" id="KAK0482291.1"/>
    </source>
</evidence>
<protein>
    <submittedName>
        <fullName evidence="1">Uncharacterized protein</fullName>
    </submittedName>
</protein>
<gene>
    <name evidence="1" type="ORF">IW261DRAFT_1417885</name>
</gene>
<reference evidence="1" key="1">
    <citation type="submission" date="2023-06" db="EMBL/GenBank/DDBJ databases">
        <authorList>
            <consortium name="Lawrence Berkeley National Laboratory"/>
            <person name="Ahrendt S."/>
            <person name="Sahu N."/>
            <person name="Indic B."/>
            <person name="Wong-Bajracharya J."/>
            <person name="Merenyi Z."/>
            <person name="Ke H.-M."/>
            <person name="Monk M."/>
            <person name="Kocsube S."/>
            <person name="Drula E."/>
            <person name="Lipzen A."/>
            <person name="Balint B."/>
            <person name="Henrissat B."/>
            <person name="Andreopoulos B."/>
            <person name="Martin F.M."/>
            <person name="Harder C.B."/>
            <person name="Rigling D."/>
            <person name="Ford K.L."/>
            <person name="Foster G.D."/>
            <person name="Pangilinan J."/>
            <person name="Papanicolaou A."/>
            <person name="Barry K."/>
            <person name="LaButti K."/>
            <person name="Viragh M."/>
            <person name="Koriabine M."/>
            <person name="Yan M."/>
            <person name="Riley R."/>
            <person name="Champramary S."/>
            <person name="Plett K.L."/>
            <person name="Tsai I.J."/>
            <person name="Slot J."/>
            <person name="Sipos G."/>
            <person name="Plett J."/>
            <person name="Nagy L.G."/>
            <person name="Grigoriev I.V."/>
        </authorList>
    </citation>
    <scope>NUCLEOTIDE SEQUENCE</scope>
    <source>
        <strain evidence="1">ICMP 16352</strain>
    </source>
</reference>
<proteinExistence type="predicted"/>